<proteinExistence type="predicted"/>
<organism evidence="1 2">
    <name type="scientific">Brassica cretica</name>
    <name type="common">Mustard</name>
    <dbReference type="NCBI Taxonomy" id="69181"/>
    <lineage>
        <taxon>Eukaryota</taxon>
        <taxon>Viridiplantae</taxon>
        <taxon>Streptophyta</taxon>
        <taxon>Embryophyta</taxon>
        <taxon>Tracheophyta</taxon>
        <taxon>Spermatophyta</taxon>
        <taxon>Magnoliopsida</taxon>
        <taxon>eudicotyledons</taxon>
        <taxon>Gunneridae</taxon>
        <taxon>Pentapetalae</taxon>
        <taxon>rosids</taxon>
        <taxon>malvids</taxon>
        <taxon>Brassicales</taxon>
        <taxon>Brassicaceae</taxon>
        <taxon>Brassiceae</taxon>
        <taxon>Brassica</taxon>
    </lineage>
</organism>
<gene>
    <name evidence="1" type="ORF">DY000_02025152</name>
</gene>
<evidence type="ECO:0000313" key="2">
    <source>
        <dbReference type="Proteomes" id="UP000266723"/>
    </source>
</evidence>
<sequence length="165" mass="18842">MRFMDLQGRGDGLLLLHCSSPVAPFIGGQERPSWWRTHVGVDILLLDSQVIHVGGHVTNSCDVVLTPVPEQKCVVSFKFVMAWAFDRKVSVYAIRLNSECVVGPIRQYFSQTLIHRIRENMFVLRFCLFGGDGDDRVSLLSRNGLRYGFYVFNFMKITNLLQDEI</sequence>
<keyword evidence="2" id="KW-1185">Reference proteome</keyword>
<evidence type="ECO:0000313" key="1">
    <source>
        <dbReference type="EMBL" id="KAF3590731.1"/>
    </source>
</evidence>
<comment type="caution">
    <text evidence="1">The sequence shown here is derived from an EMBL/GenBank/DDBJ whole genome shotgun (WGS) entry which is preliminary data.</text>
</comment>
<protein>
    <submittedName>
        <fullName evidence="1">Uncharacterized protein</fullName>
    </submittedName>
</protein>
<reference evidence="1 2" key="1">
    <citation type="journal article" date="2020" name="BMC Genomics">
        <title>Intraspecific diversification of the crop wild relative Brassica cretica Lam. using demographic model selection.</title>
        <authorList>
            <person name="Kioukis A."/>
            <person name="Michalopoulou V.A."/>
            <person name="Briers L."/>
            <person name="Pirintsos S."/>
            <person name="Studholme D.J."/>
            <person name="Pavlidis P."/>
            <person name="Sarris P.F."/>
        </authorList>
    </citation>
    <scope>NUCLEOTIDE SEQUENCE [LARGE SCALE GENOMIC DNA]</scope>
    <source>
        <strain evidence="2">cv. PFS-1207/04</strain>
    </source>
</reference>
<name>A0ABQ7E1Q3_BRACR</name>
<dbReference type="EMBL" id="QGKV02000299">
    <property type="protein sequence ID" value="KAF3590731.1"/>
    <property type="molecule type" value="Genomic_DNA"/>
</dbReference>
<accession>A0ABQ7E1Q3</accession>
<dbReference type="Proteomes" id="UP000266723">
    <property type="component" value="Unassembled WGS sequence"/>
</dbReference>